<evidence type="ECO:0000313" key="2">
    <source>
        <dbReference type="EMBL" id="MDQ0224347.1"/>
    </source>
</evidence>
<dbReference type="InterPro" id="IPR013785">
    <property type="entry name" value="Aldolase_TIM"/>
</dbReference>
<dbReference type="Proteomes" id="UP001232245">
    <property type="component" value="Unassembled WGS sequence"/>
</dbReference>
<feature type="domain" description="Glycoside-hydrolase family GH114 TIM-barrel" evidence="1">
    <location>
        <begin position="54"/>
        <end position="218"/>
    </location>
</feature>
<dbReference type="SUPFAM" id="SSF51445">
    <property type="entry name" value="(Trans)glycosidases"/>
    <property type="match status" value="1"/>
</dbReference>
<dbReference type="Pfam" id="PF03537">
    <property type="entry name" value="Glyco_hydro_114"/>
    <property type="match status" value="1"/>
</dbReference>
<accession>A0ABT9YXK2</accession>
<sequence length="274" mass="32758">MKRYLIWFFLSLIILLLTKGLIDMFWSGPLRGVHSFSIYYGEPDKQKLTELQDQDALIFEPTAFSKKDINHLKESDVKLFGYVSLMQLENWNQELKERLLPTDYARLNGERIYVNEWDTYVMDLRQPHYREILLWKIKTYIADNQLDGIFFDTVDDLAYYFHEDDKVYRDMKVGYAALLKEIEKQYPELDIIQNRGFETYESTSHPYVEGILWESFKAHDIEESEWAKKWLAYLIKEQRAGKVRVLTVVTDEDSLKASKKHKFPAFLRKDDTYQ</sequence>
<dbReference type="InterPro" id="IPR004352">
    <property type="entry name" value="GH114_TIM-barrel"/>
</dbReference>
<dbReference type="RefSeq" id="WP_145582301.1">
    <property type="nucleotide sequence ID" value="NZ_CADEPK010000021.1"/>
</dbReference>
<organism evidence="2 3">
    <name type="scientific">Metabacillus niabensis</name>
    <dbReference type="NCBI Taxonomy" id="324854"/>
    <lineage>
        <taxon>Bacteria</taxon>
        <taxon>Bacillati</taxon>
        <taxon>Bacillota</taxon>
        <taxon>Bacilli</taxon>
        <taxon>Bacillales</taxon>
        <taxon>Bacillaceae</taxon>
        <taxon>Metabacillus</taxon>
    </lineage>
</organism>
<proteinExistence type="predicted"/>
<dbReference type="PANTHER" id="PTHR35882:SF2">
    <property type="entry name" value="PELA"/>
    <property type="match status" value="1"/>
</dbReference>
<gene>
    <name evidence="2" type="ORF">J2S02_000669</name>
</gene>
<dbReference type="Gene3D" id="3.20.20.70">
    <property type="entry name" value="Aldolase class I"/>
    <property type="match status" value="1"/>
</dbReference>
<dbReference type="PANTHER" id="PTHR35882">
    <property type="entry name" value="PELA"/>
    <property type="match status" value="1"/>
</dbReference>
<keyword evidence="3" id="KW-1185">Reference proteome</keyword>
<dbReference type="EMBL" id="JAUSTZ010000001">
    <property type="protein sequence ID" value="MDQ0224347.1"/>
    <property type="molecule type" value="Genomic_DNA"/>
</dbReference>
<comment type="caution">
    <text evidence="2">The sequence shown here is derived from an EMBL/GenBank/DDBJ whole genome shotgun (WGS) entry which is preliminary data.</text>
</comment>
<dbReference type="InterPro" id="IPR017853">
    <property type="entry name" value="GH"/>
</dbReference>
<protein>
    <recommendedName>
        <fullName evidence="1">Glycoside-hydrolase family GH114 TIM-barrel domain-containing protein</fullName>
    </recommendedName>
</protein>
<name>A0ABT9YXK2_9BACI</name>
<evidence type="ECO:0000259" key="1">
    <source>
        <dbReference type="Pfam" id="PF03537"/>
    </source>
</evidence>
<evidence type="ECO:0000313" key="3">
    <source>
        <dbReference type="Proteomes" id="UP001232245"/>
    </source>
</evidence>
<reference evidence="2 3" key="1">
    <citation type="submission" date="2023-07" db="EMBL/GenBank/DDBJ databases">
        <title>Genomic Encyclopedia of Type Strains, Phase IV (KMG-IV): sequencing the most valuable type-strain genomes for metagenomic binning, comparative biology and taxonomic classification.</title>
        <authorList>
            <person name="Goeker M."/>
        </authorList>
    </citation>
    <scope>NUCLEOTIDE SEQUENCE [LARGE SCALE GENOMIC DNA]</scope>
    <source>
        <strain evidence="2 3">DSM 17723</strain>
    </source>
</reference>